<reference evidence="1 2" key="2">
    <citation type="journal article" date="2022" name="Mol. Ecol. Resour.">
        <title>The genomes of chicory, endive, great burdock and yacon provide insights into Asteraceae paleo-polyploidization history and plant inulin production.</title>
        <authorList>
            <person name="Fan W."/>
            <person name="Wang S."/>
            <person name="Wang H."/>
            <person name="Wang A."/>
            <person name="Jiang F."/>
            <person name="Liu H."/>
            <person name="Zhao H."/>
            <person name="Xu D."/>
            <person name="Zhang Y."/>
        </authorList>
    </citation>
    <scope>NUCLEOTIDE SEQUENCE [LARGE SCALE GENOMIC DNA]</scope>
    <source>
        <strain evidence="2">cv. Niubang</strain>
    </source>
</reference>
<evidence type="ECO:0000313" key="1">
    <source>
        <dbReference type="EMBL" id="KAI3681883.1"/>
    </source>
</evidence>
<protein>
    <submittedName>
        <fullName evidence="1">Uncharacterized protein</fullName>
    </submittedName>
</protein>
<keyword evidence="2" id="KW-1185">Reference proteome</keyword>
<accession>A0ACB8YB46</accession>
<organism evidence="1 2">
    <name type="scientific">Arctium lappa</name>
    <name type="common">Greater burdock</name>
    <name type="synonym">Lappa major</name>
    <dbReference type="NCBI Taxonomy" id="4217"/>
    <lineage>
        <taxon>Eukaryota</taxon>
        <taxon>Viridiplantae</taxon>
        <taxon>Streptophyta</taxon>
        <taxon>Embryophyta</taxon>
        <taxon>Tracheophyta</taxon>
        <taxon>Spermatophyta</taxon>
        <taxon>Magnoliopsida</taxon>
        <taxon>eudicotyledons</taxon>
        <taxon>Gunneridae</taxon>
        <taxon>Pentapetalae</taxon>
        <taxon>asterids</taxon>
        <taxon>campanulids</taxon>
        <taxon>Asterales</taxon>
        <taxon>Asteraceae</taxon>
        <taxon>Carduoideae</taxon>
        <taxon>Cardueae</taxon>
        <taxon>Arctiinae</taxon>
        <taxon>Arctium</taxon>
    </lineage>
</organism>
<dbReference type="Proteomes" id="UP001055879">
    <property type="component" value="Linkage Group LG13"/>
</dbReference>
<sequence length="514" mass="57048">MGTACLPVLKTAHLIGSTGLKLANHSDNGSEMASNGPEWNVNVAGGSPEVEVGVAKRIFRKLQGRIFECWMKIGRFFDKARNIAASEPRKVIHGVKVGMALSLVSLFYYMRPLYDGVGGNAMWAVMTVVVALEYSVGATIAKSFNRVTATFLAGSIGIGVHWIANQCGELEPVVLEASISILAAAATFSRFIPSVKARFDYGAMIFILTFSFVSMSGYRVEKLLELARNRVSTIAIGTSICILTNMLFYPVWAGKELHNLIYHNLEKLADSLDGCVRDYFKDNEERISRKQEGYKCVLNSKATEEAMANLAGWEPAHGRFKFRHPWKQYLKIGASMRSCAYCIETLNGCINSEVQAPELLKKHLKEVCMTLSSCSSNVLKELAMTMKTMTKSTKTEFFVQEMNFAVQSFQNVFKELSKQPVLLPVAEADEENSRTCKGEMAQKPQIVPIMVIFPLATMASLLTEIAERVEGVVVEVDEMAAQAEFDVVNYKKKKGNKLSKFDQDHVIMTSLQRV</sequence>
<dbReference type="EMBL" id="CM042059">
    <property type="protein sequence ID" value="KAI3681883.1"/>
    <property type="molecule type" value="Genomic_DNA"/>
</dbReference>
<comment type="caution">
    <text evidence="1">The sequence shown here is derived from an EMBL/GenBank/DDBJ whole genome shotgun (WGS) entry which is preliminary data.</text>
</comment>
<reference evidence="2" key="1">
    <citation type="journal article" date="2022" name="Mol. Ecol. Resour.">
        <title>The genomes of chicory, endive, great burdock and yacon provide insights into Asteraceae palaeo-polyploidization history and plant inulin production.</title>
        <authorList>
            <person name="Fan W."/>
            <person name="Wang S."/>
            <person name="Wang H."/>
            <person name="Wang A."/>
            <person name="Jiang F."/>
            <person name="Liu H."/>
            <person name="Zhao H."/>
            <person name="Xu D."/>
            <person name="Zhang Y."/>
        </authorList>
    </citation>
    <scope>NUCLEOTIDE SEQUENCE [LARGE SCALE GENOMIC DNA]</scope>
    <source>
        <strain evidence="2">cv. Niubang</strain>
    </source>
</reference>
<evidence type="ECO:0000313" key="2">
    <source>
        <dbReference type="Proteomes" id="UP001055879"/>
    </source>
</evidence>
<gene>
    <name evidence="1" type="ORF">L6452_36688</name>
</gene>
<proteinExistence type="predicted"/>
<name>A0ACB8YB46_ARCLA</name>